<organism evidence="9">
    <name type="scientific">Proboscia inermis</name>
    <dbReference type="NCBI Taxonomy" id="420281"/>
    <lineage>
        <taxon>Eukaryota</taxon>
        <taxon>Sar</taxon>
        <taxon>Stramenopiles</taxon>
        <taxon>Ochrophyta</taxon>
        <taxon>Bacillariophyta</taxon>
        <taxon>Coscinodiscophyceae</taxon>
        <taxon>Rhizosoleniophycidae</taxon>
        <taxon>Rhizosoleniales</taxon>
        <taxon>Rhizosoleniaceae</taxon>
        <taxon>Proboscia</taxon>
    </lineage>
</organism>
<dbReference type="InterPro" id="IPR029028">
    <property type="entry name" value="Alpha/beta_knot_MTases"/>
</dbReference>
<dbReference type="SUPFAM" id="SSF75217">
    <property type="entry name" value="alpha/beta knot"/>
    <property type="match status" value="1"/>
</dbReference>
<evidence type="ECO:0000313" key="9">
    <source>
        <dbReference type="EMBL" id="CAD8406252.1"/>
    </source>
</evidence>
<dbReference type="Pfam" id="PF00588">
    <property type="entry name" value="SpoU_methylase"/>
    <property type="match status" value="1"/>
</dbReference>
<dbReference type="InterPro" id="IPR033671">
    <property type="entry name" value="TrmH"/>
</dbReference>
<feature type="chain" id="PRO_5030716045" description="tRNA/rRNA methyltransferase SpoU type domain-containing protein" evidence="7">
    <location>
        <begin position="31"/>
        <end position="379"/>
    </location>
</feature>
<keyword evidence="3" id="KW-0808">Transferase</keyword>
<feature type="domain" description="tRNA/rRNA methyltransferase SpoU type" evidence="8">
    <location>
        <begin position="196"/>
        <end position="344"/>
    </location>
</feature>
<dbReference type="GO" id="GO:0000049">
    <property type="term" value="F:tRNA binding"/>
    <property type="evidence" value="ECO:0007669"/>
    <property type="project" value="UniProtKB-KW"/>
</dbReference>
<evidence type="ECO:0000256" key="2">
    <source>
        <dbReference type="ARBA" id="ARBA00022603"/>
    </source>
</evidence>
<gene>
    <name evidence="9" type="ORF">PINE0816_LOCUS2368</name>
</gene>
<keyword evidence="2" id="KW-0489">Methyltransferase</keyword>
<protein>
    <recommendedName>
        <fullName evidence="8">tRNA/rRNA methyltransferase SpoU type domain-containing protein</fullName>
    </recommendedName>
</protein>
<feature type="signal peptide" evidence="7">
    <location>
        <begin position="1"/>
        <end position="30"/>
    </location>
</feature>
<keyword evidence="5" id="KW-0819">tRNA processing</keyword>
<dbReference type="CDD" id="cd18092">
    <property type="entry name" value="SpoU-like_TrmH"/>
    <property type="match status" value="1"/>
</dbReference>
<evidence type="ECO:0000256" key="5">
    <source>
        <dbReference type="ARBA" id="ARBA00022694"/>
    </source>
</evidence>
<keyword evidence="7" id="KW-0732">Signal</keyword>
<evidence type="ECO:0000256" key="3">
    <source>
        <dbReference type="ARBA" id="ARBA00022679"/>
    </source>
</evidence>
<dbReference type="Gene3D" id="3.40.1280.10">
    <property type="match status" value="1"/>
</dbReference>
<dbReference type="GO" id="GO:0002938">
    <property type="term" value="P:tRNA guanine ribose methylation"/>
    <property type="evidence" value="ECO:0007669"/>
    <property type="project" value="TreeGrafter"/>
</dbReference>
<proteinExistence type="predicted"/>
<dbReference type="PANTHER" id="PTHR43453:SF1">
    <property type="entry name" value="TRNA_RRNA METHYLTRANSFERASE SPOU TYPE DOMAIN-CONTAINING PROTEIN"/>
    <property type="match status" value="1"/>
</dbReference>
<accession>A0A7S0BXI4</accession>
<name>A0A7S0BXI4_9STRA</name>
<keyword evidence="1" id="KW-0820">tRNA-binding</keyword>
<evidence type="ECO:0000256" key="7">
    <source>
        <dbReference type="SAM" id="SignalP"/>
    </source>
</evidence>
<dbReference type="InterPro" id="IPR001537">
    <property type="entry name" value="SpoU_MeTrfase"/>
</dbReference>
<evidence type="ECO:0000259" key="8">
    <source>
        <dbReference type="Pfam" id="PF00588"/>
    </source>
</evidence>
<dbReference type="EMBL" id="HBEL01004951">
    <property type="protein sequence ID" value="CAD8406252.1"/>
    <property type="molecule type" value="Transcribed_RNA"/>
</dbReference>
<reference evidence="9" key="1">
    <citation type="submission" date="2021-01" db="EMBL/GenBank/DDBJ databases">
        <authorList>
            <person name="Corre E."/>
            <person name="Pelletier E."/>
            <person name="Niang G."/>
            <person name="Scheremetjew M."/>
            <person name="Finn R."/>
            <person name="Kale V."/>
            <person name="Holt S."/>
            <person name="Cochrane G."/>
            <person name="Meng A."/>
            <person name="Brown T."/>
            <person name="Cohen L."/>
        </authorList>
    </citation>
    <scope>NUCLEOTIDE SEQUENCE</scope>
    <source>
        <strain evidence="9">CCAP1064/1</strain>
    </source>
</reference>
<keyword evidence="6" id="KW-0694">RNA-binding</keyword>
<dbReference type="AlphaFoldDB" id="A0A7S0BXI4"/>
<dbReference type="PANTHER" id="PTHR43453">
    <property type="entry name" value="RRNA METHYLASE-LIKE"/>
    <property type="match status" value="1"/>
</dbReference>
<evidence type="ECO:0000256" key="6">
    <source>
        <dbReference type="ARBA" id="ARBA00022884"/>
    </source>
</evidence>
<keyword evidence="4" id="KW-0949">S-adenosyl-L-methionine</keyword>
<evidence type="ECO:0000256" key="1">
    <source>
        <dbReference type="ARBA" id="ARBA00022555"/>
    </source>
</evidence>
<dbReference type="InterPro" id="IPR029026">
    <property type="entry name" value="tRNA_m1G_MTases_N"/>
</dbReference>
<sequence length="379" mass="42473">MLLLSPSRSGRIMTILLLSTLILRRRTAQAAASQYTAFVGCNSQQNPQSTSTETIFRPRLATRGVSYSCRQFGEIQNKKSRGVLFSRRRKSSIPANMTETLDWETFDYSDRPKHDIRFSNREIPQTSNLEELVINETEADKVHANEINSQHSSHFETMDPEFLAAATSVVEPYINPKRLSKISTVLAQRTKQSCFLFENPTNPSNVWACLRSLDSFGIQNVHVVVDSSQYNGKAMLNAKRGMRSAMGSASWLTIQNHPSTLEAITKLKEEGYTIYASDLTPDSVDIRDLKWDSDDGRQKVCVVMGNEMKGISDEMRGLVDGTFTIPMSGMAESFNLSAATAITLAHMVSMKTWLLCDCVLKFLLFCMRVLCGSVLPFFV</sequence>
<dbReference type="GO" id="GO:0008173">
    <property type="term" value="F:RNA methyltransferase activity"/>
    <property type="evidence" value="ECO:0007669"/>
    <property type="project" value="InterPro"/>
</dbReference>
<evidence type="ECO:0000256" key="4">
    <source>
        <dbReference type="ARBA" id="ARBA00022691"/>
    </source>
</evidence>